<evidence type="ECO:0000313" key="1">
    <source>
        <dbReference type="EMBL" id="CAH9415003.1"/>
    </source>
</evidence>
<dbReference type="SUPFAM" id="SSF52540">
    <property type="entry name" value="P-loop containing nucleoside triphosphate hydrolases"/>
    <property type="match status" value="1"/>
</dbReference>
<proteinExistence type="predicted"/>
<comment type="caution">
    <text evidence="1">The sequence shown here is derived from an EMBL/GenBank/DDBJ whole genome shotgun (WGS) entry which is preliminary data.</text>
</comment>
<keyword evidence="1" id="KW-0067">ATP-binding</keyword>
<dbReference type="Gene3D" id="3.40.50.300">
    <property type="entry name" value="P-loop containing nucleotide triphosphate hydrolases"/>
    <property type="match status" value="1"/>
</dbReference>
<reference evidence="1" key="1">
    <citation type="submission" date="2022-03" db="EMBL/GenBank/DDBJ databases">
        <authorList>
            <person name="Leyn A S."/>
        </authorList>
    </citation>
    <scope>NUCLEOTIDE SEQUENCE</scope>
    <source>
        <strain evidence="1">Streptomyces globisporus 4-3</strain>
    </source>
</reference>
<accession>A0ABN8UXN2</accession>
<dbReference type="PANTHER" id="PTHR42794">
    <property type="entry name" value="HEMIN IMPORT ATP-BINDING PROTEIN HMUV"/>
    <property type="match status" value="1"/>
</dbReference>
<dbReference type="EMBL" id="CAKXYP010000005">
    <property type="protein sequence ID" value="CAH9415003.1"/>
    <property type="molecule type" value="Genomic_DNA"/>
</dbReference>
<evidence type="ECO:0000313" key="2">
    <source>
        <dbReference type="Proteomes" id="UP001154015"/>
    </source>
</evidence>
<dbReference type="Proteomes" id="UP001154015">
    <property type="component" value="Unassembled WGS sequence"/>
</dbReference>
<dbReference type="PANTHER" id="PTHR42794:SF2">
    <property type="entry name" value="ABC TRANSPORTER ATP-BINDING PROTEIN"/>
    <property type="match status" value="1"/>
</dbReference>
<protein>
    <submittedName>
        <fullName evidence="1">ABC transporter (Iron.B12.siderophore.hemin), ATP-binding component</fullName>
    </submittedName>
</protein>
<name>A0ABN8UXN2_STRGL</name>
<dbReference type="GO" id="GO:0005524">
    <property type="term" value="F:ATP binding"/>
    <property type="evidence" value="ECO:0007669"/>
    <property type="project" value="UniProtKB-KW"/>
</dbReference>
<sequence length="81" mass="8784">MDAWLSDAVRCVLHDLNLAAAYCDRIYVLHRGRIVADGPPAELLDLELVRTVFGVTCTHLTLPVTGGLLLAFSPRRGITPG</sequence>
<keyword evidence="2" id="KW-1185">Reference proteome</keyword>
<dbReference type="InterPro" id="IPR027417">
    <property type="entry name" value="P-loop_NTPase"/>
</dbReference>
<keyword evidence="1" id="KW-0547">Nucleotide-binding</keyword>
<gene>
    <name evidence="1" type="ORF">SGL43_02015</name>
</gene>
<organism evidence="1 2">
    <name type="scientific">Streptomyces globisporus</name>
    <dbReference type="NCBI Taxonomy" id="1908"/>
    <lineage>
        <taxon>Bacteria</taxon>
        <taxon>Bacillati</taxon>
        <taxon>Actinomycetota</taxon>
        <taxon>Actinomycetes</taxon>
        <taxon>Kitasatosporales</taxon>
        <taxon>Streptomycetaceae</taxon>
        <taxon>Streptomyces</taxon>
    </lineage>
</organism>